<keyword evidence="1" id="KW-0217">Developmental protein</keyword>
<proteinExistence type="inferred from homology"/>
<name>A0A0C2FJW8_9BILA</name>
<keyword evidence="4" id="KW-0040">ANK repeat</keyword>
<organism evidence="5 6">
    <name type="scientific">Ancylostoma duodenale</name>
    <dbReference type="NCBI Taxonomy" id="51022"/>
    <lineage>
        <taxon>Eukaryota</taxon>
        <taxon>Metazoa</taxon>
        <taxon>Ecdysozoa</taxon>
        <taxon>Nematoda</taxon>
        <taxon>Chromadorea</taxon>
        <taxon>Rhabditida</taxon>
        <taxon>Rhabditina</taxon>
        <taxon>Rhabditomorpha</taxon>
        <taxon>Strongyloidea</taxon>
        <taxon>Ancylostomatidae</taxon>
        <taxon>Ancylostomatinae</taxon>
        <taxon>Ancylostoma</taxon>
    </lineage>
</organism>
<evidence type="ECO:0000256" key="1">
    <source>
        <dbReference type="ARBA" id="ARBA00022473"/>
    </source>
</evidence>
<dbReference type="Proteomes" id="UP000054047">
    <property type="component" value="Unassembled WGS sequence"/>
</dbReference>
<comment type="similarity">
    <text evidence="3">Belongs to the NRARP family.</text>
</comment>
<dbReference type="PROSITE" id="PS50088">
    <property type="entry name" value="ANK_REPEAT"/>
    <property type="match status" value="1"/>
</dbReference>
<dbReference type="OrthoDB" id="19014at2759"/>
<accession>A0A0C2FJW8</accession>
<dbReference type="EMBL" id="KN773572">
    <property type="protein sequence ID" value="KIH45181.1"/>
    <property type="molecule type" value="Genomic_DNA"/>
</dbReference>
<dbReference type="PANTHER" id="PTHR24179:SF21">
    <property type="entry name" value="MYOSIN BINDING SUBUNIT, ISOFORM O"/>
    <property type="match status" value="1"/>
</dbReference>
<evidence type="ECO:0000256" key="4">
    <source>
        <dbReference type="PROSITE-ProRule" id="PRU00023"/>
    </source>
</evidence>
<keyword evidence="2" id="KW-0677">Repeat</keyword>
<dbReference type="PANTHER" id="PTHR24179">
    <property type="entry name" value="PROTEIN PHOSPHATASE 1 REGULATORY SUBUNIT 12"/>
    <property type="match status" value="1"/>
</dbReference>
<dbReference type="InterPro" id="IPR002110">
    <property type="entry name" value="Ankyrin_rpt"/>
</dbReference>
<dbReference type="Gene3D" id="1.25.40.20">
    <property type="entry name" value="Ankyrin repeat-containing domain"/>
    <property type="match status" value="1"/>
</dbReference>
<dbReference type="InterPro" id="IPR051226">
    <property type="entry name" value="PP1_Regulatory_Subunit"/>
</dbReference>
<dbReference type="GO" id="GO:0019208">
    <property type="term" value="F:phosphatase regulator activity"/>
    <property type="evidence" value="ECO:0007669"/>
    <property type="project" value="TreeGrafter"/>
</dbReference>
<dbReference type="PROSITE" id="PS50297">
    <property type="entry name" value="ANK_REP_REGION"/>
    <property type="match status" value="1"/>
</dbReference>
<dbReference type="InterPro" id="IPR036770">
    <property type="entry name" value="Ankyrin_rpt-contain_sf"/>
</dbReference>
<keyword evidence="6" id="KW-1185">Reference proteome</keyword>
<reference evidence="5 6" key="1">
    <citation type="submission" date="2013-12" db="EMBL/GenBank/DDBJ databases">
        <title>Draft genome of the parsitic nematode Ancylostoma duodenale.</title>
        <authorList>
            <person name="Mitreva M."/>
        </authorList>
    </citation>
    <scope>NUCLEOTIDE SEQUENCE [LARGE SCALE GENOMIC DNA]</scope>
    <source>
        <strain evidence="5 6">Zhejiang</strain>
    </source>
</reference>
<dbReference type="Pfam" id="PF00023">
    <property type="entry name" value="Ank"/>
    <property type="match status" value="1"/>
</dbReference>
<evidence type="ECO:0000256" key="2">
    <source>
        <dbReference type="ARBA" id="ARBA00022737"/>
    </source>
</evidence>
<dbReference type="SUPFAM" id="SSF48403">
    <property type="entry name" value="Ankyrin repeat"/>
    <property type="match status" value="1"/>
</dbReference>
<protein>
    <submittedName>
        <fullName evidence="5">Ankyrin repeat protein</fullName>
    </submittedName>
</protein>
<sequence>MVQDGWTPLHAAAHWAEKDSCKILLEHGASITDTNYAVRGQNVLAVADKDVVEYLEDLERTVDKRKSPPAAPASILQVRSNTTCFDIFVFDSDLLDCSTKVISLKEKNKRLSHEEHTLTTERKHEIQRKDQIRCVIFSLLYM</sequence>
<gene>
    <name evidence="5" type="ORF">ANCDUO_24782</name>
</gene>
<dbReference type="SMART" id="SM00248">
    <property type="entry name" value="ANK"/>
    <property type="match status" value="1"/>
</dbReference>
<feature type="repeat" description="ANK" evidence="4">
    <location>
        <begin position="4"/>
        <end position="36"/>
    </location>
</feature>
<evidence type="ECO:0000256" key="3">
    <source>
        <dbReference type="ARBA" id="ARBA00038386"/>
    </source>
</evidence>
<evidence type="ECO:0000313" key="6">
    <source>
        <dbReference type="Proteomes" id="UP000054047"/>
    </source>
</evidence>
<evidence type="ECO:0000313" key="5">
    <source>
        <dbReference type="EMBL" id="KIH45181.1"/>
    </source>
</evidence>
<dbReference type="GO" id="GO:0004857">
    <property type="term" value="F:enzyme inhibitor activity"/>
    <property type="evidence" value="ECO:0007669"/>
    <property type="project" value="TreeGrafter"/>
</dbReference>
<dbReference type="AlphaFoldDB" id="A0A0C2FJW8"/>
<dbReference type="GO" id="GO:0005737">
    <property type="term" value="C:cytoplasm"/>
    <property type="evidence" value="ECO:0007669"/>
    <property type="project" value="TreeGrafter"/>
</dbReference>